<dbReference type="AlphaFoldDB" id="Q2NCT0"/>
<dbReference type="Proteomes" id="UP000008808">
    <property type="component" value="Chromosome"/>
</dbReference>
<evidence type="ECO:0000313" key="2">
    <source>
        <dbReference type="Proteomes" id="UP000008808"/>
    </source>
</evidence>
<reference evidence="2" key="1">
    <citation type="journal article" date="2009" name="J. Bacteriol.">
        <title>Complete genome sequence of Erythrobacter litoralis HTCC2594.</title>
        <authorList>
            <person name="Oh H.M."/>
            <person name="Giovannoni S.J."/>
            <person name="Ferriera S."/>
            <person name="Johnson J."/>
            <person name="Cho J.C."/>
        </authorList>
    </citation>
    <scope>NUCLEOTIDE SEQUENCE [LARGE SCALE GENOMIC DNA]</scope>
    <source>
        <strain evidence="2">HTCC2594</strain>
    </source>
</reference>
<evidence type="ECO:0000313" key="1">
    <source>
        <dbReference type="EMBL" id="ABC62511.1"/>
    </source>
</evidence>
<proteinExistence type="predicted"/>
<accession>Q2NCT0</accession>
<name>Q2NCT0_ERYLH</name>
<dbReference type="HOGENOM" id="CLU_2436289_0_0_5"/>
<dbReference type="KEGG" id="eli:ELI_02095"/>
<organism evidence="1 2">
    <name type="scientific">Erythrobacter litoralis (strain HTCC2594)</name>
    <dbReference type="NCBI Taxonomy" id="314225"/>
    <lineage>
        <taxon>Bacteria</taxon>
        <taxon>Pseudomonadati</taxon>
        <taxon>Pseudomonadota</taxon>
        <taxon>Alphaproteobacteria</taxon>
        <taxon>Sphingomonadales</taxon>
        <taxon>Erythrobacteraceae</taxon>
        <taxon>Erythrobacter/Porphyrobacter group</taxon>
        <taxon>Erythrobacter</taxon>
    </lineage>
</organism>
<protein>
    <submittedName>
        <fullName evidence="1">Uncharacterized protein</fullName>
    </submittedName>
</protein>
<sequence>MRAFVQSLSLASLEAGMADYSLRCSGSQDIGAEEIHFSALSFDGALNLAKKHLNGRQAVLLEDGRPICSMQMVSETGAWLIGRPPLDNGS</sequence>
<keyword evidence="2" id="KW-1185">Reference proteome</keyword>
<dbReference type="EMBL" id="CP000157">
    <property type="protein sequence ID" value="ABC62511.1"/>
    <property type="molecule type" value="Genomic_DNA"/>
</dbReference>
<gene>
    <name evidence="1" type="ordered locus">ELI_02095</name>
</gene>